<dbReference type="Proteomes" id="UP000007437">
    <property type="component" value="Chromosome"/>
</dbReference>
<dbReference type="HOGENOM" id="CLU_093083_0_0_4"/>
<keyword evidence="1" id="KW-0732">Signal</keyword>
<evidence type="ECO:0000313" key="2">
    <source>
        <dbReference type="EMBL" id="CBW74903.1"/>
    </source>
</evidence>
<dbReference type="eggNOG" id="ENOG5033XBW">
    <property type="taxonomic scope" value="Bacteria"/>
</dbReference>
<feature type="signal peptide" evidence="1">
    <location>
        <begin position="1"/>
        <end position="31"/>
    </location>
</feature>
<protein>
    <submittedName>
        <fullName evidence="2">Uncharacterized protein</fullName>
    </submittedName>
</protein>
<gene>
    <name evidence="2" type="ordered locus">RBRH_03701</name>
</gene>
<name>E5AQM0_MYCRK</name>
<evidence type="ECO:0000256" key="1">
    <source>
        <dbReference type="SAM" id="SignalP"/>
    </source>
</evidence>
<evidence type="ECO:0000313" key="3">
    <source>
        <dbReference type="Proteomes" id="UP000007437"/>
    </source>
</evidence>
<dbReference type="AlphaFoldDB" id="E5AQM0"/>
<reference evidence="2 3" key="1">
    <citation type="journal article" date="2011" name="J. Bacteriol.">
        <title>Complete genome sequence of Burkholderia rhizoxinica, an endosymbiont of Rhizopus microsporus.</title>
        <authorList>
            <person name="Lackner G."/>
            <person name="Moebius N."/>
            <person name="Partida-Martinez L."/>
            <person name="Hertweck C."/>
        </authorList>
    </citation>
    <scope>NUCLEOTIDE SEQUENCE [LARGE SCALE GENOMIC DNA]</scope>
    <source>
        <strain evidence="3">DSM 19002 / CIP 109453 / HKI 454</strain>
    </source>
</reference>
<dbReference type="RefSeq" id="WP_013435132.1">
    <property type="nucleotide sequence ID" value="NC_014722.1"/>
</dbReference>
<proteinExistence type="predicted"/>
<dbReference type="InterPro" id="IPR046055">
    <property type="entry name" value="DUF6013"/>
</dbReference>
<organism evidence="2 3">
    <name type="scientific">Mycetohabitans rhizoxinica (strain DSM 19002 / CIP 109453 / HKI 454)</name>
    <name type="common">Paraburkholderia rhizoxinica</name>
    <dbReference type="NCBI Taxonomy" id="882378"/>
    <lineage>
        <taxon>Bacteria</taxon>
        <taxon>Pseudomonadati</taxon>
        <taxon>Pseudomonadota</taxon>
        <taxon>Betaproteobacteria</taxon>
        <taxon>Burkholderiales</taxon>
        <taxon>Burkholderiaceae</taxon>
        <taxon>Mycetohabitans</taxon>
    </lineage>
</organism>
<dbReference type="EMBL" id="FR687359">
    <property type="protein sequence ID" value="CBW74903.1"/>
    <property type="molecule type" value="Genomic_DNA"/>
</dbReference>
<dbReference type="KEGG" id="brh:RBRH_03701"/>
<dbReference type="Pfam" id="PF19476">
    <property type="entry name" value="DUF6013"/>
    <property type="match status" value="1"/>
</dbReference>
<sequence length="191" mass="20386">MMLSRSRTRYRAAIRRVAARLGPLMLPMALAAVPVSASAQLQPLPEASAPRVKYTVKVTSKTYGNAEQTRIVRSGQIDDYTWRMPAPGAPASVPPRCPGASGVPVDATGAPIRQIQLRLAPIVKNHMASLQLYFSGRAVQGTSTVTVDGKPLACPKTVSFSQVTRLSLPINGKTKTLTLSDGTQLSLSAQY</sequence>
<feature type="chain" id="PRO_5003193873" evidence="1">
    <location>
        <begin position="32"/>
        <end position="191"/>
    </location>
</feature>
<accession>E5AQM0</accession>